<evidence type="ECO:0000313" key="7">
    <source>
        <dbReference type="Proteomes" id="UP000263273"/>
    </source>
</evidence>
<dbReference type="AlphaFoldDB" id="A0A354YZK6"/>
<evidence type="ECO:0000256" key="2">
    <source>
        <dbReference type="ARBA" id="ARBA00022741"/>
    </source>
</evidence>
<dbReference type="SUPFAM" id="SSF55060">
    <property type="entry name" value="GHMP Kinase, C-terminal domain"/>
    <property type="match status" value="1"/>
</dbReference>
<evidence type="ECO:0000256" key="3">
    <source>
        <dbReference type="ARBA" id="ARBA00022777"/>
    </source>
</evidence>
<keyword evidence="4" id="KW-0067">ATP-binding</keyword>
<comment type="caution">
    <text evidence="6">The sequence shown here is derived from an EMBL/GenBank/DDBJ whole genome shotgun (WGS) entry which is preliminary data.</text>
</comment>
<gene>
    <name evidence="6" type="ORF">DDZ44_09445</name>
</gene>
<dbReference type="GO" id="GO:0016301">
    <property type="term" value="F:kinase activity"/>
    <property type="evidence" value="ECO:0007669"/>
    <property type="project" value="UniProtKB-KW"/>
</dbReference>
<dbReference type="GO" id="GO:0005524">
    <property type="term" value="F:ATP binding"/>
    <property type="evidence" value="ECO:0007669"/>
    <property type="project" value="UniProtKB-KW"/>
</dbReference>
<dbReference type="InterPro" id="IPR013750">
    <property type="entry name" value="GHMP_kinase_C_dom"/>
</dbReference>
<keyword evidence="2" id="KW-0547">Nucleotide-binding</keyword>
<proteinExistence type="predicted"/>
<name>A0A354YZK6_9FIRM</name>
<evidence type="ECO:0000313" key="6">
    <source>
        <dbReference type="EMBL" id="HBK54146.1"/>
    </source>
</evidence>
<keyword evidence="3" id="KW-0418">Kinase</keyword>
<feature type="domain" description="GHMP kinase C-terminal" evidence="5">
    <location>
        <begin position="77"/>
        <end position="151"/>
    </location>
</feature>
<evidence type="ECO:0000259" key="5">
    <source>
        <dbReference type="Pfam" id="PF08544"/>
    </source>
</evidence>
<dbReference type="EMBL" id="DNZF01000207">
    <property type="protein sequence ID" value="HBK54146.1"/>
    <property type="molecule type" value="Genomic_DNA"/>
</dbReference>
<dbReference type="Gene3D" id="3.30.70.890">
    <property type="entry name" value="GHMP kinase, C-terminal domain"/>
    <property type="match status" value="1"/>
</dbReference>
<dbReference type="STRING" id="378794.GCA_001570625_00831"/>
<dbReference type="Pfam" id="PF08544">
    <property type="entry name" value="GHMP_kinases_C"/>
    <property type="match status" value="1"/>
</dbReference>
<dbReference type="PRINTS" id="PR00958">
    <property type="entry name" value="HOMSERKINASE"/>
</dbReference>
<accession>A0A354YZK6</accession>
<evidence type="ECO:0000256" key="4">
    <source>
        <dbReference type="ARBA" id="ARBA00022840"/>
    </source>
</evidence>
<dbReference type="PANTHER" id="PTHR20861">
    <property type="entry name" value="HOMOSERINE/4-DIPHOSPHOCYTIDYL-2-C-METHYL-D-ERYTHRITOL KINASE"/>
    <property type="match status" value="1"/>
</dbReference>
<dbReference type="InterPro" id="IPR036554">
    <property type="entry name" value="GHMP_kinase_C_sf"/>
</dbReference>
<dbReference type="Proteomes" id="UP000263273">
    <property type="component" value="Unassembled WGS sequence"/>
</dbReference>
<sequence>MEGHADNVVPAVAGGLTTAMLYRKKVYYQQFSFPPELKLVVAVPDIPISTDESRQLLPKKINFKDMVNNLQRASYLLASLIKHDFRHLPAAMDDAIFQPRRKQLIPGFDRVFSQALGNGALGVALSGSGSSIIAFCQQEEKRVAQAMQDAFAVSGVQSQLMILAADPDGVKVLR</sequence>
<dbReference type="PANTHER" id="PTHR20861:SF1">
    <property type="entry name" value="HOMOSERINE KINASE"/>
    <property type="match status" value="1"/>
</dbReference>
<evidence type="ECO:0000256" key="1">
    <source>
        <dbReference type="ARBA" id="ARBA00022679"/>
    </source>
</evidence>
<organism evidence="6 7">
    <name type="scientific">Syntrophomonas wolfei</name>
    <dbReference type="NCBI Taxonomy" id="863"/>
    <lineage>
        <taxon>Bacteria</taxon>
        <taxon>Bacillati</taxon>
        <taxon>Bacillota</taxon>
        <taxon>Clostridia</taxon>
        <taxon>Eubacteriales</taxon>
        <taxon>Syntrophomonadaceae</taxon>
        <taxon>Syntrophomonas</taxon>
    </lineage>
</organism>
<protein>
    <recommendedName>
        <fullName evidence="5">GHMP kinase C-terminal domain-containing protein</fullName>
    </recommendedName>
</protein>
<reference evidence="6 7" key="1">
    <citation type="journal article" date="2018" name="Nat. Biotechnol.">
        <title>A standardized bacterial taxonomy based on genome phylogeny substantially revises the tree of life.</title>
        <authorList>
            <person name="Parks D.H."/>
            <person name="Chuvochina M."/>
            <person name="Waite D.W."/>
            <person name="Rinke C."/>
            <person name="Skarshewski A."/>
            <person name="Chaumeil P.A."/>
            <person name="Hugenholtz P."/>
        </authorList>
    </citation>
    <scope>NUCLEOTIDE SEQUENCE [LARGE SCALE GENOMIC DNA]</scope>
    <source>
        <strain evidence="6">UBA10948</strain>
    </source>
</reference>
<keyword evidence="1" id="KW-0808">Transferase</keyword>